<dbReference type="HAMAP" id="MF_01371_B">
    <property type="entry name" value="Ribosomal_uL30_B"/>
    <property type="match status" value="1"/>
</dbReference>
<dbReference type="InterPro" id="IPR036919">
    <property type="entry name" value="Ribo_uL30_ferredoxin-like_sf"/>
</dbReference>
<keyword evidence="3 7" id="KW-0689">Ribosomal protein</keyword>
<dbReference type="FunFam" id="3.30.1390.20:FF:000001">
    <property type="entry name" value="50S ribosomal protein L30"/>
    <property type="match status" value="1"/>
</dbReference>
<reference evidence="7" key="1">
    <citation type="journal article" date="2022" name="bioRxiv">
        <title>Thiovibrio frasassiensisgen. nov., sp. nov., an autotrophic, elemental sulfur disproportionating bacterium isolated from sulfidic karst sediment, and proposal of Thiovibrionaceae fam. nov.</title>
        <authorList>
            <person name="Aronson H."/>
            <person name="Thomas C."/>
            <person name="Bhattacharyya M."/>
            <person name="Eckstein S."/>
            <person name="Jensen S."/>
            <person name="Barco R."/>
            <person name="Macalady J."/>
            <person name="Amend J."/>
        </authorList>
    </citation>
    <scope>NUCLEOTIDE SEQUENCE</scope>
    <source>
        <strain evidence="7">RS19-109</strain>
    </source>
</reference>
<evidence type="ECO:0000256" key="3">
    <source>
        <dbReference type="ARBA" id="ARBA00022980"/>
    </source>
</evidence>
<name>A0A9X4MEA3_9BACT</name>
<dbReference type="PIRSF" id="PIRSF002211">
    <property type="entry name" value="Ribosomal_L30_bac-type"/>
    <property type="match status" value="1"/>
</dbReference>
<sequence length="59" mass="6615">MANQLKVTLKKSKIGSTEKIRATLIGLGLTKINKTVIRQDTPEIRGMIKKVEHLVEVED</sequence>
<dbReference type="Gene3D" id="3.30.1390.20">
    <property type="entry name" value="Ribosomal protein L30, ferredoxin-like fold domain"/>
    <property type="match status" value="1"/>
</dbReference>
<dbReference type="PANTHER" id="PTHR15892">
    <property type="entry name" value="MITOCHONDRIAL RIBOSOMAL PROTEIN L30"/>
    <property type="match status" value="1"/>
</dbReference>
<evidence type="ECO:0000313" key="8">
    <source>
        <dbReference type="Proteomes" id="UP001154240"/>
    </source>
</evidence>
<evidence type="ECO:0000256" key="2">
    <source>
        <dbReference type="ARBA" id="ARBA00011838"/>
    </source>
</evidence>
<dbReference type="RefSeq" id="WP_307632934.1">
    <property type="nucleotide sequence ID" value="NZ_JAPHEH010000001.1"/>
</dbReference>
<dbReference type="GO" id="GO:0006412">
    <property type="term" value="P:translation"/>
    <property type="evidence" value="ECO:0007669"/>
    <property type="project" value="InterPro"/>
</dbReference>
<dbReference type="Pfam" id="PF00327">
    <property type="entry name" value="Ribosomal_L30"/>
    <property type="match status" value="1"/>
</dbReference>
<dbReference type="AlphaFoldDB" id="A0A9X4MEA3"/>
<dbReference type="PANTHER" id="PTHR15892:SF2">
    <property type="entry name" value="LARGE RIBOSOMAL SUBUNIT PROTEIN UL30M"/>
    <property type="match status" value="1"/>
</dbReference>
<comment type="caution">
    <text evidence="7">The sequence shown here is derived from an EMBL/GenBank/DDBJ whole genome shotgun (WGS) entry which is preliminary data.</text>
</comment>
<gene>
    <name evidence="7" type="primary">rpmD</name>
    <name evidence="7" type="ORF">OLX77_07315</name>
</gene>
<comment type="similarity">
    <text evidence="1">Belongs to the universal ribosomal protein uL30 family.</text>
</comment>
<evidence type="ECO:0000256" key="4">
    <source>
        <dbReference type="ARBA" id="ARBA00023274"/>
    </source>
</evidence>
<feature type="domain" description="Large ribosomal subunit protein uL30-like ferredoxin-like fold" evidence="6">
    <location>
        <begin position="5"/>
        <end position="55"/>
    </location>
</feature>
<evidence type="ECO:0000259" key="6">
    <source>
        <dbReference type="Pfam" id="PF00327"/>
    </source>
</evidence>
<protein>
    <recommendedName>
        <fullName evidence="5">50S ribosomal protein L30</fullName>
    </recommendedName>
</protein>
<keyword evidence="4" id="KW-0687">Ribonucleoprotein</keyword>
<dbReference type="SUPFAM" id="SSF55129">
    <property type="entry name" value="Ribosomal protein L30p/L7e"/>
    <property type="match status" value="1"/>
</dbReference>
<comment type="subunit">
    <text evidence="2">Part of the 50S ribosomal subunit.</text>
</comment>
<accession>A0A9X4MEA3</accession>
<dbReference type="InterPro" id="IPR016082">
    <property type="entry name" value="Ribosomal_uL30_ferredoxin-like"/>
</dbReference>
<evidence type="ECO:0000313" key="7">
    <source>
        <dbReference type="EMBL" id="MDG4475964.1"/>
    </source>
</evidence>
<reference evidence="7" key="2">
    <citation type="submission" date="2022-10" db="EMBL/GenBank/DDBJ databases">
        <authorList>
            <person name="Aronson H.S."/>
        </authorList>
    </citation>
    <scope>NUCLEOTIDE SEQUENCE</scope>
    <source>
        <strain evidence="7">RS19-109</strain>
    </source>
</reference>
<proteinExistence type="inferred from homology"/>
<dbReference type="EMBL" id="JAPHEH010000001">
    <property type="protein sequence ID" value="MDG4475964.1"/>
    <property type="molecule type" value="Genomic_DNA"/>
</dbReference>
<evidence type="ECO:0000256" key="1">
    <source>
        <dbReference type="ARBA" id="ARBA00007594"/>
    </source>
</evidence>
<dbReference type="GO" id="GO:0022625">
    <property type="term" value="C:cytosolic large ribosomal subunit"/>
    <property type="evidence" value="ECO:0007669"/>
    <property type="project" value="TreeGrafter"/>
</dbReference>
<organism evidence="7 8">
    <name type="scientific">Thiovibrio frasassiensis</name>
    <dbReference type="NCBI Taxonomy" id="2984131"/>
    <lineage>
        <taxon>Bacteria</taxon>
        <taxon>Pseudomonadati</taxon>
        <taxon>Thermodesulfobacteriota</taxon>
        <taxon>Desulfobulbia</taxon>
        <taxon>Desulfobulbales</taxon>
        <taxon>Thiovibrionaceae</taxon>
        <taxon>Thiovibrio</taxon>
    </lineage>
</organism>
<dbReference type="Proteomes" id="UP001154240">
    <property type="component" value="Unassembled WGS sequence"/>
</dbReference>
<keyword evidence="8" id="KW-1185">Reference proteome</keyword>
<dbReference type="NCBIfam" id="TIGR01308">
    <property type="entry name" value="rpmD_bact"/>
    <property type="match status" value="1"/>
</dbReference>
<dbReference type="InterPro" id="IPR005996">
    <property type="entry name" value="Ribosomal_uL30_bac-type"/>
</dbReference>
<dbReference type="GO" id="GO:0003735">
    <property type="term" value="F:structural constituent of ribosome"/>
    <property type="evidence" value="ECO:0007669"/>
    <property type="project" value="InterPro"/>
</dbReference>
<evidence type="ECO:0000256" key="5">
    <source>
        <dbReference type="ARBA" id="ARBA00035492"/>
    </source>
</evidence>
<dbReference type="CDD" id="cd01658">
    <property type="entry name" value="Ribosomal_L30"/>
    <property type="match status" value="1"/>
</dbReference>